<evidence type="ECO:0000256" key="1">
    <source>
        <dbReference type="SAM" id="MobiDB-lite"/>
    </source>
</evidence>
<dbReference type="AlphaFoldDB" id="A0A1G7R9N2"/>
<dbReference type="EMBL" id="FNCE01000005">
    <property type="protein sequence ID" value="SDG06690.1"/>
    <property type="molecule type" value="Genomic_DNA"/>
</dbReference>
<name>A0A1G7R9N2_9PROT</name>
<keyword evidence="3" id="KW-1185">Reference proteome</keyword>
<feature type="compositionally biased region" description="Basic and acidic residues" evidence="1">
    <location>
        <begin position="46"/>
        <end position="62"/>
    </location>
</feature>
<dbReference type="Proteomes" id="UP000199415">
    <property type="component" value="Unassembled WGS sequence"/>
</dbReference>
<protein>
    <submittedName>
        <fullName evidence="2">Uncharacterized protein</fullName>
    </submittedName>
</protein>
<feature type="region of interest" description="Disordered" evidence="1">
    <location>
        <begin position="46"/>
        <end position="88"/>
    </location>
</feature>
<proteinExistence type="predicted"/>
<gene>
    <name evidence="2" type="ORF">SAMN05216241_10519</name>
</gene>
<sequence length="88" mass="8899">MADRRTRRLGAYALLVALGLSQAGCGAVLLGAAGAGAGYVAGNHYASERAEERAEQRAEAEPAKVSPADAPQTAEAPRSADTETATAD</sequence>
<evidence type="ECO:0000313" key="3">
    <source>
        <dbReference type="Proteomes" id="UP000199415"/>
    </source>
</evidence>
<evidence type="ECO:0000313" key="2">
    <source>
        <dbReference type="EMBL" id="SDG06690.1"/>
    </source>
</evidence>
<reference evidence="2 3" key="1">
    <citation type="submission" date="2016-10" db="EMBL/GenBank/DDBJ databases">
        <authorList>
            <person name="de Groot N.N."/>
        </authorList>
    </citation>
    <scope>NUCLEOTIDE SEQUENCE [LARGE SCALE GENOMIC DNA]</scope>
    <source>
        <strain evidence="2 3">DSM 25584</strain>
    </source>
</reference>
<dbReference type="RefSeq" id="WP_090019614.1">
    <property type="nucleotide sequence ID" value="NZ_FNCE01000005.1"/>
</dbReference>
<accession>A0A1G7R9N2</accession>
<organism evidence="2 3">
    <name type="scientific">Limimonas halophila</name>
    <dbReference type="NCBI Taxonomy" id="1082479"/>
    <lineage>
        <taxon>Bacteria</taxon>
        <taxon>Pseudomonadati</taxon>
        <taxon>Pseudomonadota</taxon>
        <taxon>Alphaproteobacteria</taxon>
        <taxon>Rhodospirillales</taxon>
        <taxon>Rhodovibrionaceae</taxon>
        <taxon>Limimonas</taxon>
    </lineage>
</organism>